<dbReference type="EMBL" id="JAGFBR010000017">
    <property type="protein sequence ID" value="KAH0452367.1"/>
    <property type="molecule type" value="Genomic_DNA"/>
</dbReference>
<reference evidence="2 3" key="1">
    <citation type="journal article" date="2021" name="Hortic Res">
        <title>Chromosome-scale assembly of the Dendrobium chrysotoxum genome enhances the understanding of orchid evolution.</title>
        <authorList>
            <person name="Zhang Y."/>
            <person name="Zhang G.Q."/>
            <person name="Zhang D."/>
            <person name="Liu X.D."/>
            <person name="Xu X.Y."/>
            <person name="Sun W.H."/>
            <person name="Yu X."/>
            <person name="Zhu X."/>
            <person name="Wang Z.W."/>
            <person name="Zhao X."/>
            <person name="Zhong W.Y."/>
            <person name="Chen H."/>
            <person name="Yin W.L."/>
            <person name="Huang T."/>
            <person name="Niu S.C."/>
            <person name="Liu Z.J."/>
        </authorList>
    </citation>
    <scope>NUCLEOTIDE SEQUENCE [LARGE SCALE GENOMIC DNA]</scope>
    <source>
        <strain evidence="2">Lindl</strain>
    </source>
</reference>
<accession>A0AAV7G7Z4</accession>
<feature type="region of interest" description="Disordered" evidence="1">
    <location>
        <begin position="111"/>
        <end position="130"/>
    </location>
</feature>
<evidence type="ECO:0000313" key="2">
    <source>
        <dbReference type="EMBL" id="KAH0452367.1"/>
    </source>
</evidence>
<dbReference type="Proteomes" id="UP000775213">
    <property type="component" value="Unassembled WGS sequence"/>
</dbReference>
<name>A0AAV7G7Z4_DENCH</name>
<gene>
    <name evidence="2" type="ORF">IEQ34_019666</name>
</gene>
<proteinExistence type="predicted"/>
<organism evidence="2 3">
    <name type="scientific">Dendrobium chrysotoxum</name>
    <name type="common">Orchid</name>
    <dbReference type="NCBI Taxonomy" id="161865"/>
    <lineage>
        <taxon>Eukaryota</taxon>
        <taxon>Viridiplantae</taxon>
        <taxon>Streptophyta</taxon>
        <taxon>Embryophyta</taxon>
        <taxon>Tracheophyta</taxon>
        <taxon>Spermatophyta</taxon>
        <taxon>Magnoliopsida</taxon>
        <taxon>Liliopsida</taxon>
        <taxon>Asparagales</taxon>
        <taxon>Orchidaceae</taxon>
        <taxon>Epidendroideae</taxon>
        <taxon>Malaxideae</taxon>
        <taxon>Dendrobiinae</taxon>
        <taxon>Dendrobium</taxon>
    </lineage>
</organism>
<keyword evidence="3" id="KW-1185">Reference proteome</keyword>
<evidence type="ECO:0000256" key="1">
    <source>
        <dbReference type="SAM" id="MobiDB-lite"/>
    </source>
</evidence>
<protein>
    <submittedName>
        <fullName evidence="2">Uncharacterized protein</fullName>
    </submittedName>
</protein>
<sequence>MKKKSRKDSHRSFSSVRAQDDRKLPDAAIMISNICPPEINVSLAVFLLDGKDEYWDGMQSGETYTETPFHRHGEAENLTSFCFLLKQAENLGLLSLPPEVGREPELVSLPPEAAREPRSFCRRSFQETTT</sequence>
<feature type="region of interest" description="Disordered" evidence="1">
    <location>
        <begin position="1"/>
        <end position="20"/>
    </location>
</feature>
<evidence type="ECO:0000313" key="3">
    <source>
        <dbReference type="Proteomes" id="UP000775213"/>
    </source>
</evidence>
<dbReference type="AlphaFoldDB" id="A0AAV7G7Z4"/>
<comment type="caution">
    <text evidence="2">The sequence shown here is derived from an EMBL/GenBank/DDBJ whole genome shotgun (WGS) entry which is preliminary data.</text>
</comment>